<name>A0ABT7PIC9_9BACT</name>
<organism evidence="2 3">
    <name type="scientific">Roseiconus lacunae</name>
    <dbReference type="NCBI Taxonomy" id="2605694"/>
    <lineage>
        <taxon>Bacteria</taxon>
        <taxon>Pseudomonadati</taxon>
        <taxon>Planctomycetota</taxon>
        <taxon>Planctomycetia</taxon>
        <taxon>Pirellulales</taxon>
        <taxon>Pirellulaceae</taxon>
        <taxon>Roseiconus</taxon>
    </lineage>
</organism>
<accession>A0ABT7PIC9</accession>
<proteinExistence type="predicted"/>
<dbReference type="RefSeq" id="WP_289163878.1">
    <property type="nucleotide sequence ID" value="NZ_JASZZN010000008.1"/>
</dbReference>
<feature type="region of interest" description="Disordered" evidence="1">
    <location>
        <begin position="215"/>
        <end position="241"/>
    </location>
</feature>
<gene>
    <name evidence="2" type="ORF">QTN89_12455</name>
</gene>
<comment type="caution">
    <text evidence="2">The sequence shown here is derived from an EMBL/GenBank/DDBJ whole genome shotgun (WGS) entry which is preliminary data.</text>
</comment>
<feature type="compositionally biased region" description="Polar residues" evidence="1">
    <location>
        <begin position="62"/>
        <end position="101"/>
    </location>
</feature>
<protein>
    <recommendedName>
        <fullName evidence="4">Secreted protein</fullName>
    </recommendedName>
</protein>
<feature type="region of interest" description="Disordered" evidence="1">
    <location>
        <begin position="62"/>
        <end position="106"/>
    </location>
</feature>
<feature type="compositionally biased region" description="Low complexity" evidence="1">
    <location>
        <begin position="132"/>
        <end position="145"/>
    </location>
</feature>
<evidence type="ECO:0000313" key="2">
    <source>
        <dbReference type="EMBL" id="MDM4016245.1"/>
    </source>
</evidence>
<reference evidence="2 3" key="1">
    <citation type="submission" date="2023-06" db="EMBL/GenBank/DDBJ databases">
        <title>Roseiconus lacunae JC819 isolated from Gulf of Mannar region, Tamil Nadu.</title>
        <authorList>
            <person name="Pk S."/>
            <person name="Ch S."/>
            <person name="Ch V.R."/>
        </authorList>
    </citation>
    <scope>NUCLEOTIDE SEQUENCE [LARGE SCALE GENOMIC DNA]</scope>
    <source>
        <strain evidence="2 3">JC819</strain>
    </source>
</reference>
<feature type="compositionally biased region" description="Basic and acidic residues" evidence="1">
    <location>
        <begin position="156"/>
        <end position="174"/>
    </location>
</feature>
<keyword evidence="3" id="KW-1185">Reference proteome</keyword>
<evidence type="ECO:0000313" key="3">
    <source>
        <dbReference type="Proteomes" id="UP001239462"/>
    </source>
</evidence>
<sequence length="523" mass="56345">MRSSQTCSQRSIFASSHLTGLLAVLVFGVPGCRSTRPSGSMVQVTEDHSSPVVQVDAPQQRLATTKVVPSQSNGDRASQSTTKLSSGKVATQSGPKNSSVRPVSATDDDIQVSVGGLVSASLSDLSVADTSAKAPVEAAEPPVVKSKPKKPSPQDQSHRQVNENSGDHDELQTEVVRKTLNPAPKVRRRPVNQTDQPMGLAAAIEKSLNSLPDLPEANDDYQGPGPKRIGVGKPSVTETAGGNTTAAYAYVTDDDSDQPSAQVQTVSHASGDAGSASLMASAGGKMVAEQQITEDDLYSQLLERIVAPKSGETSNDLARRQIIARYLMVLAGDPETATESMDGFSESEREFLRNQLMGLWTMIDPDGHPSAGRRVTEALPQFRAATSYLAAASDSLDLRHLEFCTEIESYGQIKPFDGNRFAAGQQVILYCEVENFAASEQSGLFQTRLEGSYDIYDASGSKVVSQLLPADQQRSRNRLRDYFVAYQMNLPESLRKGTYRLQLTLEDAVGKKYGQANIPFEIR</sequence>
<evidence type="ECO:0008006" key="4">
    <source>
        <dbReference type="Google" id="ProtNLM"/>
    </source>
</evidence>
<dbReference type="EMBL" id="JASZZN010000008">
    <property type="protein sequence ID" value="MDM4016245.1"/>
    <property type="molecule type" value="Genomic_DNA"/>
</dbReference>
<evidence type="ECO:0000256" key="1">
    <source>
        <dbReference type="SAM" id="MobiDB-lite"/>
    </source>
</evidence>
<feature type="region of interest" description="Disordered" evidence="1">
    <location>
        <begin position="132"/>
        <end position="174"/>
    </location>
</feature>
<dbReference type="Proteomes" id="UP001239462">
    <property type="component" value="Unassembled WGS sequence"/>
</dbReference>